<gene>
    <name evidence="4" type="ORF">CLV88_106185</name>
</gene>
<protein>
    <submittedName>
        <fullName evidence="4">Tetratricopeptide repeat protein</fullName>
    </submittedName>
</protein>
<comment type="caution">
    <text evidence="4">The sequence shown here is derived from an EMBL/GenBank/DDBJ whole genome shotgun (WGS) entry which is preliminary data.</text>
</comment>
<evidence type="ECO:0000256" key="1">
    <source>
        <dbReference type="ARBA" id="ARBA00022737"/>
    </source>
</evidence>
<dbReference type="AlphaFoldDB" id="A0A2P8FCR4"/>
<dbReference type="PANTHER" id="PTHR45586:SF1">
    <property type="entry name" value="LIPOPOLYSACCHARIDE ASSEMBLY PROTEIN B"/>
    <property type="match status" value="1"/>
</dbReference>
<dbReference type="SUPFAM" id="SSF48452">
    <property type="entry name" value="TPR-like"/>
    <property type="match status" value="1"/>
</dbReference>
<organism evidence="4 5">
    <name type="scientific">Shimia abyssi</name>
    <dbReference type="NCBI Taxonomy" id="1662395"/>
    <lineage>
        <taxon>Bacteria</taxon>
        <taxon>Pseudomonadati</taxon>
        <taxon>Pseudomonadota</taxon>
        <taxon>Alphaproteobacteria</taxon>
        <taxon>Rhodobacterales</taxon>
        <taxon>Roseobacteraceae</taxon>
    </lineage>
</organism>
<dbReference type="InterPro" id="IPR019734">
    <property type="entry name" value="TPR_rpt"/>
</dbReference>
<proteinExistence type="predicted"/>
<evidence type="ECO:0000256" key="2">
    <source>
        <dbReference type="ARBA" id="ARBA00022803"/>
    </source>
</evidence>
<dbReference type="Pfam" id="PF13469">
    <property type="entry name" value="Sulfotransfer_3"/>
    <property type="match status" value="1"/>
</dbReference>
<dbReference type="SUPFAM" id="SSF52540">
    <property type="entry name" value="P-loop containing nucleoside triphosphate hydrolases"/>
    <property type="match status" value="1"/>
</dbReference>
<dbReference type="EMBL" id="PYGJ01000006">
    <property type="protein sequence ID" value="PSL19472.1"/>
    <property type="molecule type" value="Genomic_DNA"/>
</dbReference>
<feature type="repeat" description="TPR" evidence="3">
    <location>
        <begin position="210"/>
        <end position="243"/>
    </location>
</feature>
<evidence type="ECO:0000256" key="3">
    <source>
        <dbReference type="PROSITE-ProRule" id="PRU00339"/>
    </source>
</evidence>
<dbReference type="PROSITE" id="PS50005">
    <property type="entry name" value="TPR"/>
    <property type="match status" value="3"/>
</dbReference>
<dbReference type="InterPro" id="IPR011990">
    <property type="entry name" value="TPR-like_helical_dom_sf"/>
</dbReference>
<evidence type="ECO:0000313" key="4">
    <source>
        <dbReference type="EMBL" id="PSL19472.1"/>
    </source>
</evidence>
<feature type="repeat" description="TPR" evidence="3">
    <location>
        <begin position="176"/>
        <end position="209"/>
    </location>
</feature>
<dbReference type="RefSeq" id="WP_165798880.1">
    <property type="nucleotide sequence ID" value="NZ_PYGJ01000006.1"/>
</dbReference>
<dbReference type="Gene3D" id="1.25.40.10">
    <property type="entry name" value="Tetratricopeptide repeat domain"/>
    <property type="match status" value="2"/>
</dbReference>
<dbReference type="PANTHER" id="PTHR45586">
    <property type="entry name" value="TPR REPEAT-CONTAINING PROTEIN PA4667"/>
    <property type="match status" value="1"/>
</dbReference>
<dbReference type="Gene3D" id="3.40.50.300">
    <property type="entry name" value="P-loop containing nucleotide triphosphate hydrolases"/>
    <property type="match status" value="1"/>
</dbReference>
<keyword evidence="5" id="KW-1185">Reference proteome</keyword>
<dbReference type="Pfam" id="PF13174">
    <property type="entry name" value="TPR_6"/>
    <property type="match status" value="1"/>
</dbReference>
<dbReference type="InterPro" id="IPR027417">
    <property type="entry name" value="P-loop_NTPase"/>
</dbReference>
<evidence type="ECO:0000313" key="5">
    <source>
        <dbReference type="Proteomes" id="UP000240418"/>
    </source>
</evidence>
<dbReference type="InterPro" id="IPR051012">
    <property type="entry name" value="CellSynth/LPSAsmb/PSIAsmb"/>
</dbReference>
<dbReference type="Proteomes" id="UP000240418">
    <property type="component" value="Unassembled WGS sequence"/>
</dbReference>
<feature type="repeat" description="TPR" evidence="3">
    <location>
        <begin position="111"/>
        <end position="144"/>
    </location>
</feature>
<reference evidence="4 5" key="1">
    <citation type="submission" date="2018-03" db="EMBL/GenBank/DDBJ databases">
        <title>Genomic Encyclopedia of Archaeal and Bacterial Type Strains, Phase II (KMG-II): from individual species to whole genera.</title>
        <authorList>
            <person name="Goeker M."/>
        </authorList>
    </citation>
    <scope>NUCLEOTIDE SEQUENCE [LARGE SCALE GENOMIC DNA]</scope>
    <source>
        <strain evidence="4 5">DSM 100673</strain>
    </source>
</reference>
<accession>A0A2P8FCR4</accession>
<keyword evidence="2 3" id="KW-0802">TPR repeat</keyword>
<sequence>MSKTFKLSERLRVATVAEKAGQSRAALEVYQSILERFPGNAKAKAGVKRLSGGSVGLTVDAEMDAVAARGPQLNAALGRISGISDPLAMPESVKRAAPVARGAHVPDSLSVSQMMRQAESARAQRNYADALALYRRVLQVEPENEQAIWLLGLVHHQIGESAVAISTLEGRTGGNIGAICTLAHAYREQGRYDEAIAAFESALERAPHDIEARVDLGDLLAAMGRKEDAIANYEAAIELKPEAGLPYLQIAGVKTFQSHEPLVKKMQSVVQTEKTPLTDKAQIHFALGKALGDSGALSESFENYSAANKLMHDMRPFDMAAHRALLTQIKRPFEADGFARLVLPELRNSPVKPVFIVGMPRSGSSLIEQVLDSHSEVHAAGEIGYLSTIMQRAVSEFAQRPVIFDKALLHDIRDAYLGKLQTSTKGARVITDKNLLNFRYLGVVLAAFPEASVINMVRDPMAICWSIYRHHFAGELLSFAYDAKDIAAFFNSYTDIMAFWRKRFPGRIFDLDYDAFTRDPEQGTRHLLDRCGLAFETGCLDFHENRRAANTASMSQVRQRVYQGSSQEWRRYEAYLGDLKVAIGYGQ</sequence>
<dbReference type="SMART" id="SM00028">
    <property type="entry name" value="TPR"/>
    <property type="match status" value="5"/>
</dbReference>
<keyword evidence="1" id="KW-0677">Repeat</keyword>
<dbReference type="Pfam" id="PF13432">
    <property type="entry name" value="TPR_16"/>
    <property type="match status" value="2"/>
</dbReference>
<dbReference type="PROSITE" id="PS50293">
    <property type="entry name" value="TPR_REGION"/>
    <property type="match status" value="2"/>
</dbReference>
<name>A0A2P8FCR4_9RHOB</name>